<comment type="caution">
    <text evidence="3">The sequence shown here is derived from an EMBL/GenBank/DDBJ whole genome shotgun (WGS) entry which is preliminary data.</text>
</comment>
<feature type="region of interest" description="Disordered" evidence="1">
    <location>
        <begin position="145"/>
        <end position="172"/>
    </location>
</feature>
<gene>
    <name evidence="3" type="ORF">MGAL_10B047910</name>
</gene>
<evidence type="ECO:0000256" key="2">
    <source>
        <dbReference type="SAM" id="Phobius"/>
    </source>
</evidence>
<protein>
    <submittedName>
        <fullName evidence="3">Uncharacterized protein</fullName>
    </submittedName>
</protein>
<sequence>MSIKFIGILGSNYRHTNDIAINDISLAEGTCTGLLYQEEMCVPIDEKTHKETECPKGYLNFADSHLLFDPEKQECSKIYNQTKNHLLEECKKSNDSETCLIDLSTDTSDYPECFQLYDYHIIHTCEDEELTTVSSVITSKRYSSSDQKSAPVSSDITSGRGKTVKTTTSFTSSESSSAVSDETITAARAIVNSNDSETGLTVGLVIGALLLVFAVLVIIILIRRHTWSNLREKIKNNIGENDYIGSQDIALPLAANHSRHMQNTGKYNGSSDTSRRANTHNNHDYTNVGAVKGLVNDDVQVPTYARRQDKTFADNHMPNDDEYAVVHPTAETSFNKTTYNKTGTADSYMVLDPTQTGFNRQILSNTPVGFEFAKPVHDTENKIIEDDQYAISDGVYDHSGNNRHKESENNIYNHTVDTIYDSGSHKRNEQGREDTFDHFFGQTTEDDYDISTSNSFSKKLAVF</sequence>
<name>A0A8B6F8V3_MYTGA</name>
<reference evidence="3" key="1">
    <citation type="submission" date="2018-11" db="EMBL/GenBank/DDBJ databases">
        <authorList>
            <person name="Alioto T."/>
            <person name="Alioto T."/>
        </authorList>
    </citation>
    <scope>NUCLEOTIDE SEQUENCE</scope>
</reference>
<keyword evidence="2" id="KW-0472">Membrane</keyword>
<dbReference type="Proteomes" id="UP000596742">
    <property type="component" value="Unassembled WGS sequence"/>
</dbReference>
<feature type="transmembrane region" description="Helical" evidence="2">
    <location>
        <begin position="200"/>
        <end position="222"/>
    </location>
</feature>
<organism evidence="3 4">
    <name type="scientific">Mytilus galloprovincialis</name>
    <name type="common">Mediterranean mussel</name>
    <dbReference type="NCBI Taxonomy" id="29158"/>
    <lineage>
        <taxon>Eukaryota</taxon>
        <taxon>Metazoa</taxon>
        <taxon>Spiralia</taxon>
        <taxon>Lophotrochozoa</taxon>
        <taxon>Mollusca</taxon>
        <taxon>Bivalvia</taxon>
        <taxon>Autobranchia</taxon>
        <taxon>Pteriomorphia</taxon>
        <taxon>Mytilida</taxon>
        <taxon>Mytiloidea</taxon>
        <taxon>Mytilidae</taxon>
        <taxon>Mytilinae</taxon>
        <taxon>Mytilus</taxon>
    </lineage>
</organism>
<dbReference type="EMBL" id="UYJE01006360">
    <property type="protein sequence ID" value="VDI45277.1"/>
    <property type="molecule type" value="Genomic_DNA"/>
</dbReference>
<evidence type="ECO:0000313" key="4">
    <source>
        <dbReference type="Proteomes" id="UP000596742"/>
    </source>
</evidence>
<dbReference type="AlphaFoldDB" id="A0A8B6F8V3"/>
<keyword evidence="2" id="KW-1133">Transmembrane helix</keyword>
<proteinExistence type="predicted"/>
<keyword evidence="2" id="KW-0812">Transmembrane</keyword>
<keyword evidence="4" id="KW-1185">Reference proteome</keyword>
<dbReference type="OrthoDB" id="6142705at2759"/>
<feature type="compositionally biased region" description="Polar residues" evidence="1">
    <location>
        <begin position="145"/>
        <end position="157"/>
    </location>
</feature>
<evidence type="ECO:0000256" key="1">
    <source>
        <dbReference type="SAM" id="MobiDB-lite"/>
    </source>
</evidence>
<accession>A0A8B6F8V3</accession>
<evidence type="ECO:0000313" key="3">
    <source>
        <dbReference type="EMBL" id="VDI45277.1"/>
    </source>
</evidence>